<reference evidence="1 2" key="1">
    <citation type="journal article" date="2019" name="PLoS Biol.">
        <title>Sex chromosomes control vertical transmission of feminizing Wolbachia symbionts in an isopod.</title>
        <authorList>
            <person name="Becking T."/>
            <person name="Chebbi M.A."/>
            <person name="Giraud I."/>
            <person name="Moumen B."/>
            <person name="Laverre T."/>
            <person name="Caubet Y."/>
            <person name="Peccoud J."/>
            <person name="Gilbert C."/>
            <person name="Cordaux R."/>
        </authorList>
    </citation>
    <scope>NUCLEOTIDE SEQUENCE [LARGE SCALE GENOMIC DNA]</scope>
    <source>
        <strain evidence="1">ANa2</strain>
        <tissue evidence="1">Whole body excluding digestive tract and cuticle</tissue>
    </source>
</reference>
<dbReference type="AlphaFoldDB" id="A0A5N5T1K5"/>
<comment type="caution">
    <text evidence="1">The sequence shown here is derived from an EMBL/GenBank/DDBJ whole genome shotgun (WGS) entry which is preliminary data.</text>
</comment>
<accession>A0A5N5T1K5</accession>
<sequence length="87" mass="10214">MCTGTNSTTFASLICVNLPTSDGKHWSIWQTKPMTKHLTKASLKEKMLISNFMKFNEKTLTFKKFLLRAEVLRLYRKVNKNLNCKWE</sequence>
<evidence type="ECO:0000313" key="1">
    <source>
        <dbReference type="EMBL" id="KAB7500028.1"/>
    </source>
</evidence>
<dbReference type="Proteomes" id="UP000326759">
    <property type="component" value="Unassembled WGS sequence"/>
</dbReference>
<organism evidence="1 2">
    <name type="scientific">Armadillidium nasatum</name>
    <dbReference type="NCBI Taxonomy" id="96803"/>
    <lineage>
        <taxon>Eukaryota</taxon>
        <taxon>Metazoa</taxon>
        <taxon>Ecdysozoa</taxon>
        <taxon>Arthropoda</taxon>
        <taxon>Crustacea</taxon>
        <taxon>Multicrustacea</taxon>
        <taxon>Malacostraca</taxon>
        <taxon>Eumalacostraca</taxon>
        <taxon>Peracarida</taxon>
        <taxon>Isopoda</taxon>
        <taxon>Oniscidea</taxon>
        <taxon>Crinocheta</taxon>
        <taxon>Armadillidiidae</taxon>
        <taxon>Armadillidium</taxon>
    </lineage>
</organism>
<proteinExistence type="predicted"/>
<name>A0A5N5T1K5_9CRUS</name>
<gene>
    <name evidence="1" type="ORF">Anas_12170</name>
</gene>
<dbReference type="OrthoDB" id="74240at2759"/>
<protein>
    <submittedName>
        <fullName evidence="1">Uncharacterized protein</fullName>
    </submittedName>
</protein>
<keyword evidence="2" id="KW-1185">Reference proteome</keyword>
<dbReference type="EMBL" id="SEYY01015623">
    <property type="protein sequence ID" value="KAB7500028.1"/>
    <property type="molecule type" value="Genomic_DNA"/>
</dbReference>
<evidence type="ECO:0000313" key="2">
    <source>
        <dbReference type="Proteomes" id="UP000326759"/>
    </source>
</evidence>